<feature type="chain" id="PRO_5015472485" evidence="1">
    <location>
        <begin position="20"/>
        <end position="510"/>
    </location>
</feature>
<feature type="domain" description="Mannosylglycerate hydrolase MGH1-like glycoside hydrolase" evidence="3">
    <location>
        <begin position="107"/>
        <end position="424"/>
    </location>
</feature>
<comment type="caution">
    <text evidence="4">The sequence shown here is derived from an EMBL/GenBank/DDBJ whole genome shotgun (WGS) entry which is preliminary data.</text>
</comment>
<reference evidence="5" key="1">
    <citation type="submission" date="2018-02" db="EMBL/GenBank/DDBJ databases">
        <title>Genome sequencing of Solimonas sp. HR-BB.</title>
        <authorList>
            <person name="Lee Y."/>
            <person name="Jeon C.O."/>
        </authorList>
    </citation>
    <scope>NUCLEOTIDE SEQUENCE [LARGE SCALE GENOMIC DNA]</scope>
    <source>
        <strain evidence="5">HR-U</strain>
    </source>
</reference>
<dbReference type="AlphaFoldDB" id="A0A2S7IMY5"/>
<organism evidence="4 5">
    <name type="scientific">Siphonobacter curvatus</name>
    <dbReference type="NCBI Taxonomy" id="2094562"/>
    <lineage>
        <taxon>Bacteria</taxon>
        <taxon>Pseudomonadati</taxon>
        <taxon>Bacteroidota</taxon>
        <taxon>Cytophagia</taxon>
        <taxon>Cytophagales</taxon>
        <taxon>Cytophagaceae</taxon>
        <taxon>Siphonobacter</taxon>
    </lineage>
</organism>
<dbReference type="RefSeq" id="WP_104710336.1">
    <property type="nucleotide sequence ID" value="NZ_PTRA01000001.1"/>
</dbReference>
<gene>
    <name evidence="4" type="ORF">C5O19_05450</name>
</gene>
<evidence type="ECO:0000313" key="4">
    <source>
        <dbReference type="EMBL" id="PQA59101.1"/>
    </source>
</evidence>
<evidence type="ECO:0000256" key="1">
    <source>
        <dbReference type="SAM" id="SignalP"/>
    </source>
</evidence>
<dbReference type="GO" id="GO:0016787">
    <property type="term" value="F:hydrolase activity"/>
    <property type="evidence" value="ECO:0007669"/>
    <property type="project" value="UniProtKB-KW"/>
</dbReference>
<proteinExistence type="predicted"/>
<evidence type="ECO:0000313" key="5">
    <source>
        <dbReference type="Proteomes" id="UP000239590"/>
    </source>
</evidence>
<protein>
    <submittedName>
        <fullName evidence="4">Glycoside hydrolase</fullName>
    </submittedName>
</protein>
<name>A0A2S7IMY5_9BACT</name>
<dbReference type="Gene3D" id="1.50.10.10">
    <property type="match status" value="1"/>
</dbReference>
<dbReference type="InterPro" id="IPR008928">
    <property type="entry name" value="6-hairpin_glycosidase_sf"/>
</dbReference>
<dbReference type="EMBL" id="PTRA01000001">
    <property type="protein sequence ID" value="PQA59101.1"/>
    <property type="molecule type" value="Genomic_DNA"/>
</dbReference>
<dbReference type="GO" id="GO:0005975">
    <property type="term" value="P:carbohydrate metabolic process"/>
    <property type="evidence" value="ECO:0007669"/>
    <property type="project" value="InterPro"/>
</dbReference>
<feature type="signal peptide" evidence="1">
    <location>
        <begin position="1"/>
        <end position="19"/>
    </location>
</feature>
<sequence>MRQYLISGMLACLSLSTFAQHVLTDQSLQKYVTAFNAADEEAVKNYVPNAQSQAWLCQNIPYFDSPDSVLTQLYYYRWWAFRKHLKQTPDGFIFTEFITPVKHAGKHNAISSALGHHVYEGRWLRNPQYIDEYISFWLYVDPKHTVQRFHSFSSWLADAVYQRYLVNTDEAFVRKVTPALAADYRRWESERQLPNQLFWQHDVKDAMEESISGGRKVKNVRPTINSYMYGNAKALAALGQLLKNDTLRETYLQKALQLKQLTQQTLWNDADQFFEVKLENGTFANAREAIGFIPWYFNLPDDSPKYAAAWKQLGDTTGFKAPWGLTTAERRHPGFRTHGSGHGCEWDGPLWPFATTQTLKALSHFLTDYQHNKTVSRAQFFDELRRYADSHVMNGKLYLGEYQDEKNGEWLKGDDPRSKFYNHSGFADLVINDLIGLKPRSDDTLEIKPLLEEKRWDWFCLDRVPYHGKTLTILWDKTGKKYGKGKGFRVWADGKEVYHGKQLKAIQTRL</sequence>
<feature type="domain" description="Glycoside hydrolase family 65 C-terminal" evidence="2">
    <location>
        <begin position="441"/>
        <end position="497"/>
    </location>
</feature>
<keyword evidence="4" id="KW-0378">Hydrolase</keyword>
<dbReference type="Pfam" id="PF22422">
    <property type="entry name" value="MGH1-like_GH"/>
    <property type="match status" value="1"/>
</dbReference>
<dbReference type="Pfam" id="PF03633">
    <property type="entry name" value="Glyco_hydro_65C"/>
    <property type="match status" value="1"/>
</dbReference>
<dbReference type="InterPro" id="IPR012341">
    <property type="entry name" value="6hp_glycosidase-like_sf"/>
</dbReference>
<dbReference type="InterPro" id="IPR054491">
    <property type="entry name" value="MGH1-like_GH"/>
</dbReference>
<evidence type="ECO:0000259" key="2">
    <source>
        <dbReference type="Pfam" id="PF03633"/>
    </source>
</evidence>
<dbReference type="InterPro" id="IPR005194">
    <property type="entry name" value="Glyco_hydro_65_C"/>
</dbReference>
<keyword evidence="5" id="KW-1185">Reference proteome</keyword>
<dbReference type="Proteomes" id="UP000239590">
    <property type="component" value="Unassembled WGS sequence"/>
</dbReference>
<dbReference type="SUPFAM" id="SSF48208">
    <property type="entry name" value="Six-hairpin glycosidases"/>
    <property type="match status" value="1"/>
</dbReference>
<keyword evidence="1" id="KW-0732">Signal</keyword>
<accession>A0A2S7IMY5</accession>
<evidence type="ECO:0000259" key="3">
    <source>
        <dbReference type="Pfam" id="PF22422"/>
    </source>
</evidence>
<dbReference type="OrthoDB" id="231241at2"/>